<dbReference type="SUPFAM" id="SSF55729">
    <property type="entry name" value="Acyl-CoA N-acyltransferases (Nat)"/>
    <property type="match status" value="1"/>
</dbReference>
<dbReference type="Gene3D" id="3.40.630.30">
    <property type="match status" value="1"/>
</dbReference>
<keyword evidence="2" id="KW-0808">Transferase</keyword>
<feature type="domain" description="N-acetyltransferase" evidence="1">
    <location>
        <begin position="9"/>
        <end position="163"/>
    </location>
</feature>
<gene>
    <name evidence="2" type="ORF">SAMN05444972_11027</name>
</gene>
<proteinExistence type="predicted"/>
<evidence type="ECO:0000259" key="1">
    <source>
        <dbReference type="PROSITE" id="PS51186"/>
    </source>
</evidence>
<reference evidence="3" key="1">
    <citation type="submission" date="2016-10" db="EMBL/GenBank/DDBJ databases">
        <authorList>
            <person name="Varghese N."/>
            <person name="Submissions S."/>
        </authorList>
    </citation>
    <scope>NUCLEOTIDE SEQUENCE [LARGE SCALE GENOMIC DNA]</scope>
    <source>
        <strain evidence="3">DSM 45789</strain>
    </source>
</reference>
<keyword evidence="3" id="KW-1185">Reference proteome</keyword>
<dbReference type="PANTHER" id="PTHR43328:SF1">
    <property type="entry name" value="N-ACETYLTRANSFERASE DOMAIN-CONTAINING PROTEIN"/>
    <property type="match status" value="1"/>
</dbReference>
<dbReference type="GO" id="GO:0016747">
    <property type="term" value="F:acyltransferase activity, transferring groups other than amino-acyl groups"/>
    <property type="evidence" value="ECO:0007669"/>
    <property type="project" value="InterPro"/>
</dbReference>
<dbReference type="RefSeq" id="WP_091838060.1">
    <property type="nucleotide sequence ID" value="NZ_FPAA01000010.1"/>
</dbReference>
<protein>
    <submittedName>
        <fullName evidence="2">Protein N-acetyltransferase, RimJ/RimL family</fullName>
    </submittedName>
</protein>
<accession>A0A1I6THZ0</accession>
<evidence type="ECO:0000313" key="3">
    <source>
        <dbReference type="Proteomes" id="UP000198660"/>
    </source>
</evidence>
<dbReference type="PROSITE" id="PS51186">
    <property type="entry name" value="GNAT"/>
    <property type="match status" value="1"/>
</dbReference>
<evidence type="ECO:0000313" key="2">
    <source>
        <dbReference type="EMBL" id="SFS88776.1"/>
    </source>
</evidence>
<name>A0A1I6THZ0_9BACL</name>
<dbReference type="InterPro" id="IPR016181">
    <property type="entry name" value="Acyl_CoA_acyltransferase"/>
</dbReference>
<dbReference type="PANTHER" id="PTHR43328">
    <property type="entry name" value="ACETYLTRANSFERASE-RELATED"/>
    <property type="match status" value="1"/>
</dbReference>
<dbReference type="Proteomes" id="UP000198660">
    <property type="component" value="Unassembled WGS sequence"/>
</dbReference>
<dbReference type="EMBL" id="FPAA01000010">
    <property type="protein sequence ID" value="SFS88776.1"/>
    <property type="molecule type" value="Genomic_DNA"/>
</dbReference>
<dbReference type="InterPro" id="IPR000182">
    <property type="entry name" value="GNAT_dom"/>
</dbReference>
<dbReference type="OrthoDB" id="275901at2"/>
<organism evidence="2 3">
    <name type="scientific">Marininema halotolerans</name>
    <dbReference type="NCBI Taxonomy" id="1155944"/>
    <lineage>
        <taxon>Bacteria</taxon>
        <taxon>Bacillati</taxon>
        <taxon>Bacillota</taxon>
        <taxon>Bacilli</taxon>
        <taxon>Bacillales</taxon>
        <taxon>Thermoactinomycetaceae</taxon>
        <taxon>Marininema</taxon>
    </lineage>
</organism>
<sequence>MKPSYDSTIQLRDVKEKDLPTFFKHQQSNAANKMAAFTVRDPNNWKSFFEHWTNILTDASIIKKAILYEEELVGHLTQFNQLGHPSISYWIGEAFWGRGIATTALTKFLHQVDKRPLYARVAKDNIASICVLEKCGFVIVDEDEGFSYSRNQDVAEYLLQLDK</sequence>
<dbReference type="Pfam" id="PF13302">
    <property type="entry name" value="Acetyltransf_3"/>
    <property type="match status" value="1"/>
</dbReference>
<dbReference type="AlphaFoldDB" id="A0A1I6THZ0"/>